<proteinExistence type="predicted"/>
<dbReference type="AlphaFoldDB" id="A0A382LLH7"/>
<dbReference type="EMBL" id="UINC01086879">
    <property type="protein sequence ID" value="SVC35741.1"/>
    <property type="molecule type" value="Genomic_DNA"/>
</dbReference>
<sequence length="28" mass="3364">MIVTESLTFIFNKLDLPIFEIMFNWMIG</sequence>
<name>A0A382LLH7_9ZZZZ</name>
<reference evidence="1" key="1">
    <citation type="submission" date="2018-05" db="EMBL/GenBank/DDBJ databases">
        <authorList>
            <person name="Lanie J.A."/>
            <person name="Ng W.-L."/>
            <person name="Kazmierczak K.M."/>
            <person name="Andrzejewski T.M."/>
            <person name="Davidsen T.M."/>
            <person name="Wayne K.J."/>
            <person name="Tettelin H."/>
            <person name="Glass J.I."/>
            <person name="Rusch D."/>
            <person name="Podicherti R."/>
            <person name="Tsui H.-C.T."/>
            <person name="Winkler M.E."/>
        </authorList>
    </citation>
    <scope>NUCLEOTIDE SEQUENCE</scope>
</reference>
<evidence type="ECO:0000313" key="1">
    <source>
        <dbReference type="EMBL" id="SVC35741.1"/>
    </source>
</evidence>
<organism evidence="1">
    <name type="scientific">marine metagenome</name>
    <dbReference type="NCBI Taxonomy" id="408172"/>
    <lineage>
        <taxon>unclassified sequences</taxon>
        <taxon>metagenomes</taxon>
        <taxon>ecological metagenomes</taxon>
    </lineage>
</organism>
<protein>
    <submittedName>
        <fullName evidence="1">Uncharacterized protein</fullName>
    </submittedName>
</protein>
<accession>A0A382LLH7</accession>
<gene>
    <name evidence="1" type="ORF">METZ01_LOCUS288595</name>
</gene>